<dbReference type="CDD" id="cd07185">
    <property type="entry name" value="OmpA_C-like"/>
    <property type="match status" value="1"/>
</dbReference>
<dbReference type="InterPro" id="IPR006665">
    <property type="entry name" value="OmpA-like"/>
</dbReference>
<dbReference type="Pfam" id="PF00691">
    <property type="entry name" value="OmpA"/>
    <property type="match status" value="1"/>
</dbReference>
<dbReference type="AlphaFoldDB" id="A0AAE3J0K2"/>
<keyword evidence="2" id="KW-0472">Membrane</keyword>
<organism evidence="5 6">
    <name type="scientific">Halocynthiibacter halioticoli</name>
    <dbReference type="NCBI Taxonomy" id="2986804"/>
    <lineage>
        <taxon>Bacteria</taxon>
        <taxon>Pseudomonadati</taxon>
        <taxon>Pseudomonadota</taxon>
        <taxon>Alphaproteobacteria</taxon>
        <taxon>Rhodobacterales</taxon>
        <taxon>Paracoccaceae</taxon>
        <taxon>Halocynthiibacter</taxon>
    </lineage>
</organism>
<dbReference type="RefSeq" id="WP_263954484.1">
    <property type="nucleotide sequence ID" value="NZ_JAOYFC010000003.1"/>
</dbReference>
<feature type="domain" description="OmpA-like" evidence="4">
    <location>
        <begin position="397"/>
        <end position="520"/>
    </location>
</feature>
<dbReference type="InterPro" id="IPR050811">
    <property type="entry name" value="Phosphate_ABC_transporter"/>
</dbReference>
<dbReference type="PANTHER" id="PTHR30570:SF1">
    <property type="entry name" value="PHOSPHATE-BINDING PROTEIN PSTS"/>
    <property type="match status" value="1"/>
</dbReference>
<dbReference type="SUPFAM" id="SSF103088">
    <property type="entry name" value="OmpA-like"/>
    <property type="match status" value="1"/>
</dbReference>
<evidence type="ECO:0000256" key="2">
    <source>
        <dbReference type="PROSITE-ProRule" id="PRU00473"/>
    </source>
</evidence>
<protein>
    <submittedName>
        <fullName evidence="5">Phosphate ABC transporter substrate-binding/OmpA family protein</fullName>
    </submittedName>
</protein>
<keyword evidence="1 3" id="KW-0732">Signal</keyword>
<dbReference type="InterPro" id="IPR024370">
    <property type="entry name" value="PBP_domain"/>
</dbReference>
<evidence type="ECO:0000256" key="1">
    <source>
        <dbReference type="ARBA" id="ARBA00022729"/>
    </source>
</evidence>
<reference evidence="5" key="1">
    <citation type="submission" date="2022-10" db="EMBL/GenBank/DDBJ databases">
        <authorList>
            <person name="Yue Y."/>
        </authorList>
    </citation>
    <scope>NUCLEOTIDE SEQUENCE</scope>
    <source>
        <strain evidence="5">Z654</strain>
    </source>
</reference>
<dbReference type="InterPro" id="IPR036737">
    <property type="entry name" value="OmpA-like_sf"/>
</dbReference>
<evidence type="ECO:0000313" key="6">
    <source>
        <dbReference type="Proteomes" id="UP001208041"/>
    </source>
</evidence>
<accession>A0AAE3J0K2</accession>
<dbReference type="EMBL" id="JAOYFC010000003">
    <property type="protein sequence ID" value="MCV6825558.1"/>
    <property type="molecule type" value="Genomic_DNA"/>
</dbReference>
<dbReference type="GO" id="GO:0016020">
    <property type="term" value="C:membrane"/>
    <property type="evidence" value="ECO:0007669"/>
    <property type="project" value="UniProtKB-UniRule"/>
</dbReference>
<evidence type="ECO:0000259" key="4">
    <source>
        <dbReference type="PROSITE" id="PS51123"/>
    </source>
</evidence>
<evidence type="ECO:0000313" key="5">
    <source>
        <dbReference type="EMBL" id="MCV6825558.1"/>
    </source>
</evidence>
<feature type="signal peptide" evidence="3">
    <location>
        <begin position="1"/>
        <end position="22"/>
    </location>
</feature>
<proteinExistence type="predicted"/>
<name>A0AAE3J0K2_9RHOB</name>
<keyword evidence="6" id="KW-1185">Reference proteome</keyword>
<dbReference type="Gene3D" id="3.30.1330.60">
    <property type="entry name" value="OmpA-like domain"/>
    <property type="match status" value="1"/>
</dbReference>
<dbReference type="SUPFAM" id="SSF53850">
    <property type="entry name" value="Periplasmic binding protein-like II"/>
    <property type="match status" value="1"/>
</dbReference>
<evidence type="ECO:0000256" key="3">
    <source>
        <dbReference type="SAM" id="SignalP"/>
    </source>
</evidence>
<sequence length="527" mass="56848">MSILRAAVFAALFVLTPICARAQDITLTSQDGAMSLSGVLVGYDGEFYRVETEFGVLTLDGSGVICSGPACPNLDGYVAEISVSGARTVGDVLLPSLFERFAARHGYTVTREVESNRDFTLVLKQSGQDTEVARIDFALGNSDQGLARFVSGETDFALSLREANEDEITIAREAGLGDLRSSRVARIIGLDGVVPIVSKRNTVTSISLEQTSKVFAGEIKNWQELGGIDAPIVLHLREDGSGVLERAVSQILTDEDSELAQSRRHTSNASLSAAVARDPFAIGIVSHSEIGNSRPLALLGGCGFPFMASHSTIKSEDYPLTSPLFLYTPARRLPKIIREFMAFMSTPSAEQIVEASGFVNQASIEIPMADQGERLANAVLQAGDEVSLSDVQEMVGALRSARRLSTTFRFEAGSSLLDAQSRANVSKLAEELEAGLFEDRKLLFVGFSDGDGGAAANRRIAMRRAQAVRAAVLKEASLFDPERMEIGELAFGEAMPMACDDTEWGRQVNRRVEVWLAPVTDTLPREN</sequence>
<gene>
    <name evidence="5" type="ORF">OH136_13435</name>
</gene>
<feature type="chain" id="PRO_5042078296" evidence="3">
    <location>
        <begin position="23"/>
        <end position="527"/>
    </location>
</feature>
<dbReference type="Pfam" id="PF12849">
    <property type="entry name" value="PBP_like_2"/>
    <property type="match status" value="1"/>
</dbReference>
<dbReference type="Proteomes" id="UP001208041">
    <property type="component" value="Unassembled WGS sequence"/>
</dbReference>
<dbReference type="Gene3D" id="3.40.190.10">
    <property type="entry name" value="Periplasmic binding protein-like II"/>
    <property type="match status" value="2"/>
</dbReference>
<dbReference type="PANTHER" id="PTHR30570">
    <property type="entry name" value="PERIPLASMIC PHOSPHATE BINDING COMPONENT OF PHOSPHATE ABC TRANSPORTER"/>
    <property type="match status" value="1"/>
</dbReference>
<dbReference type="PROSITE" id="PS51123">
    <property type="entry name" value="OMPA_2"/>
    <property type="match status" value="1"/>
</dbReference>
<comment type="caution">
    <text evidence="5">The sequence shown here is derived from an EMBL/GenBank/DDBJ whole genome shotgun (WGS) entry which is preliminary data.</text>
</comment>